<evidence type="ECO:0000313" key="1">
    <source>
        <dbReference type="EnsemblMetazoa" id="Aqu2.1.03640_001"/>
    </source>
</evidence>
<dbReference type="CDD" id="cd09487">
    <property type="entry name" value="SAM_superfamily"/>
    <property type="match status" value="1"/>
</dbReference>
<name>A0A1X7SNI0_AMPQE</name>
<proteinExistence type="predicted"/>
<dbReference type="InParanoid" id="A0A1X7SNI0"/>
<dbReference type="AlphaFoldDB" id="A0A1X7SNI0"/>
<accession>A0A1X7SNI0</accession>
<protein>
    <submittedName>
        <fullName evidence="1">Uncharacterized protein</fullName>
    </submittedName>
</protein>
<sequence>MEQEKEMEDILTTMGVSSNVKDKFKAEKIYVSTVPLLTVEQLRELGVTTVGEQVVLKESCRQAQGYDKIAS</sequence>
<organism evidence="1">
    <name type="scientific">Amphimedon queenslandica</name>
    <name type="common">Sponge</name>
    <dbReference type="NCBI Taxonomy" id="400682"/>
    <lineage>
        <taxon>Eukaryota</taxon>
        <taxon>Metazoa</taxon>
        <taxon>Porifera</taxon>
        <taxon>Demospongiae</taxon>
        <taxon>Heteroscleromorpha</taxon>
        <taxon>Haplosclerida</taxon>
        <taxon>Niphatidae</taxon>
        <taxon>Amphimedon</taxon>
    </lineage>
</organism>
<dbReference type="SUPFAM" id="SSF47769">
    <property type="entry name" value="SAM/Pointed domain"/>
    <property type="match status" value="1"/>
</dbReference>
<reference evidence="1" key="1">
    <citation type="submission" date="2017-05" db="UniProtKB">
        <authorList>
            <consortium name="EnsemblMetazoa"/>
        </authorList>
    </citation>
    <scope>IDENTIFICATION</scope>
</reference>
<dbReference type="InterPro" id="IPR013761">
    <property type="entry name" value="SAM/pointed_sf"/>
</dbReference>
<dbReference type="EnsemblMetazoa" id="Aqu2.1.03640_001">
    <property type="protein sequence ID" value="Aqu2.1.03640_001"/>
    <property type="gene ID" value="Aqu2.1.03640"/>
</dbReference>
<dbReference type="Gene3D" id="1.10.150.50">
    <property type="entry name" value="Transcription Factor, Ets-1"/>
    <property type="match status" value="1"/>
</dbReference>